<evidence type="ECO:0000313" key="2">
    <source>
        <dbReference type="EMBL" id="VDO24803.1"/>
    </source>
</evidence>
<evidence type="ECO:0000256" key="1">
    <source>
        <dbReference type="SAM" id="MobiDB-lite"/>
    </source>
</evidence>
<sequence length="131" mass="15144">MESQFGGYEKYLYPNREVPVPLPEDFYKAWLAGDTTRPPSQGSDLQRGDFTEPLISPPASNSIVDQLIRENQDLIEKEALKQAAAEALNINTAQYSNLIPLSFDQEEFIRQEEEKRMKQREKLQNTLRLKK</sequence>
<reference evidence="2 3" key="2">
    <citation type="submission" date="2018-11" db="EMBL/GenBank/DDBJ databases">
        <authorList>
            <consortium name="Pathogen Informatics"/>
        </authorList>
    </citation>
    <scope>NUCLEOTIDE SEQUENCE [LARGE SCALE GENOMIC DNA]</scope>
    <source>
        <strain evidence="2 3">MHpl1</strain>
    </source>
</reference>
<reference evidence="4" key="1">
    <citation type="submission" date="2017-02" db="UniProtKB">
        <authorList>
            <consortium name="WormBaseParasite"/>
        </authorList>
    </citation>
    <scope>IDENTIFICATION</scope>
</reference>
<dbReference type="OMA" id="ESFWINI"/>
<organism evidence="4">
    <name type="scientific">Haemonchus placei</name>
    <name type="common">Barber's pole worm</name>
    <dbReference type="NCBI Taxonomy" id="6290"/>
    <lineage>
        <taxon>Eukaryota</taxon>
        <taxon>Metazoa</taxon>
        <taxon>Ecdysozoa</taxon>
        <taxon>Nematoda</taxon>
        <taxon>Chromadorea</taxon>
        <taxon>Rhabditida</taxon>
        <taxon>Rhabditina</taxon>
        <taxon>Rhabditomorpha</taxon>
        <taxon>Strongyloidea</taxon>
        <taxon>Trichostrongylidae</taxon>
        <taxon>Haemonchus</taxon>
    </lineage>
</organism>
<dbReference type="OrthoDB" id="5826274at2759"/>
<evidence type="ECO:0000313" key="3">
    <source>
        <dbReference type="Proteomes" id="UP000268014"/>
    </source>
</evidence>
<dbReference type="AlphaFoldDB" id="A0A0N4W563"/>
<keyword evidence="3" id="KW-1185">Reference proteome</keyword>
<evidence type="ECO:0000313" key="4">
    <source>
        <dbReference type="WBParaSite" id="HPLM_0000507701-mRNA-1"/>
    </source>
</evidence>
<accession>A0A0N4W563</accession>
<dbReference type="Proteomes" id="UP000268014">
    <property type="component" value="Unassembled WGS sequence"/>
</dbReference>
<name>A0A0N4W563_HAEPC</name>
<dbReference type="EMBL" id="UZAF01016285">
    <property type="protein sequence ID" value="VDO24803.1"/>
    <property type="molecule type" value="Genomic_DNA"/>
</dbReference>
<dbReference type="WBParaSite" id="HPLM_0000507701-mRNA-1">
    <property type="protein sequence ID" value="HPLM_0000507701-mRNA-1"/>
    <property type="gene ID" value="HPLM_0000507701"/>
</dbReference>
<gene>
    <name evidence="2" type="ORF">HPLM_LOCUS5069</name>
</gene>
<proteinExistence type="predicted"/>
<feature type="region of interest" description="Disordered" evidence="1">
    <location>
        <begin position="33"/>
        <end position="58"/>
    </location>
</feature>
<protein>
    <submittedName>
        <fullName evidence="4">PPP1R35_C domain-containing protein</fullName>
    </submittedName>
</protein>